<protein>
    <submittedName>
        <fullName evidence="1">9187_t:CDS:1</fullName>
    </submittedName>
</protein>
<dbReference type="Proteomes" id="UP001153678">
    <property type="component" value="Unassembled WGS sequence"/>
</dbReference>
<accession>A0A9W4T7Z2</accession>
<evidence type="ECO:0000313" key="1">
    <source>
        <dbReference type="EMBL" id="CAI2195867.1"/>
    </source>
</evidence>
<dbReference type="OrthoDB" id="2347665at2759"/>
<comment type="caution">
    <text evidence="1">The sequence shown here is derived from an EMBL/GenBank/DDBJ whole genome shotgun (WGS) entry which is preliminary data.</text>
</comment>
<feature type="non-terminal residue" evidence="1">
    <location>
        <position position="1"/>
    </location>
</feature>
<reference evidence="1" key="1">
    <citation type="submission" date="2022-08" db="EMBL/GenBank/DDBJ databases">
        <authorList>
            <person name="Kallberg Y."/>
            <person name="Tangrot J."/>
            <person name="Rosling A."/>
        </authorList>
    </citation>
    <scope>NUCLEOTIDE SEQUENCE</scope>
    <source>
        <strain evidence="1">Wild A</strain>
    </source>
</reference>
<sequence length="187" mass="21720">FGHVHFESWEKASQFYYSTMEKRFYYDDDKERGLIRFYSATYYNSTRKVVYKMDTEMANTGTLTSVSSKVEISDHNDINENTEMTNTGISTSVSSKVEISDHNDINENERSKKRKITEKRNLLNLLSVWHMVLHTPEIRNKADLLVFSVSDKLIIIEGNFSEKIVSEKSIKNFLPVGPFKVEVELQS</sequence>
<name>A0A9W4T7Z2_9GLOM</name>
<dbReference type="EMBL" id="CAMKVN010013166">
    <property type="protein sequence ID" value="CAI2195867.1"/>
    <property type="molecule type" value="Genomic_DNA"/>
</dbReference>
<feature type="non-terminal residue" evidence="1">
    <location>
        <position position="187"/>
    </location>
</feature>
<keyword evidence="2" id="KW-1185">Reference proteome</keyword>
<organism evidence="1 2">
    <name type="scientific">Funneliformis geosporum</name>
    <dbReference type="NCBI Taxonomy" id="1117311"/>
    <lineage>
        <taxon>Eukaryota</taxon>
        <taxon>Fungi</taxon>
        <taxon>Fungi incertae sedis</taxon>
        <taxon>Mucoromycota</taxon>
        <taxon>Glomeromycotina</taxon>
        <taxon>Glomeromycetes</taxon>
        <taxon>Glomerales</taxon>
        <taxon>Glomeraceae</taxon>
        <taxon>Funneliformis</taxon>
    </lineage>
</organism>
<dbReference type="AlphaFoldDB" id="A0A9W4T7Z2"/>
<evidence type="ECO:0000313" key="2">
    <source>
        <dbReference type="Proteomes" id="UP001153678"/>
    </source>
</evidence>
<proteinExistence type="predicted"/>
<gene>
    <name evidence="1" type="ORF">FWILDA_LOCUS17291</name>
</gene>